<feature type="transmembrane region" description="Helical" evidence="5">
    <location>
        <begin position="40"/>
        <end position="58"/>
    </location>
</feature>
<comment type="subcellular location">
    <subcellularLocation>
        <location evidence="1">Membrane</location>
        <topology evidence="1">Multi-pass membrane protein</topology>
    </subcellularLocation>
</comment>
<evidence type="ECO:0000313" key="7">
    <source>
        <dbReference type="EMBL" id="PSU32981.1"/>
    </source>
</evidence>
<dbReference type="Proteomes" id="UP000241222">
    <property type="component" value="Unassembled WGS sequence"/>
</dbReference>
<dbReference type="AlphaFoldDB" id="A0A2T3IWX5"/>
<dbReference type="GO" id="GO:0016020">
    <property type="term" value="C:membrane"/>
    <property type="evidence" value="ECO:0007669"/>
    <property type="project" value="UniProtKB-SubCell"/>
</dbReference>
<evidence type="ECO:0000256" key="2">
    <source>
        <dbReference type="ARBA" id="ARBA00022692"/>
    </source>
</evidence>
<feature type="transmembrane region" description="Helical" evidence="5">
    <location>
        <begin position="70"/>
        <end position="89"/>
    </location>
</feature>
<feature type="transmembrane region" description="Helical" evidence="5">
    <location>
        <begin position="14"/>
        <end position="34"/>
    </location>
</feature>
<reference evidence="7 8" key="1">
    <citation type="submission" date="2018-03" db="EMBL/GenBank/DDBJ databases">
        <title>Whole genome sequencing of Histamine producing bacteria.</title>
        <authorList>
            <person name="Butler K."/>
        </authorList>
    </citation>
    <scope>NUCLEOTIDE SEQUENCE [LARGE SCALE GENOMIC DNA]</scope>
    <source>
        <strain evidence="7 8">JCM 13586</strain>
    </source>
</reference>
<accession>A0A2T3IWX5</accession>
<comment type="caution">
    <text evidence="7">The sequence shown here is derived from an EMBL/GenBank/DDBJ whole genome shotgun (WGS) entry which is preliminary data.</text>
</comment>
<evidence type="ECO:0000256" key="3">
    <source>
        <dbReference type="ARBA" id="ARBA00022989"/>
    </source>
</evidence>
<keyword evidence="4 5" id="KW-0472">Membrane</keyword>
<evidence type="ECO:0000256" key="1">
    <source>
        <dbReference type="ARBA" id="ARBA00004141"/>
    </source>
</evidence>
<evidence type="ECO:0000259" key="6">
    <source>
        <dbReference type="Pfam" id="PF04932"/>
    </source>
</evidence>
<feature type="transmembrane region" description="Helical" evidence="5">
    <location>
        <begin position="222"/>
        <end position="241"/>
    </location>
</feature>
<dbReference type="PANTHER" id="PTHR37422:SF17">
    <property type="entry name" value="O-ANTIGEN LIGASE"/>
    <property type="match status" value="1"/>
</dbReference>
<dbReference type="InterPro" id="IPR051533">
    <property type="entry name" value="WaaL-like"/>
</dbReference>
<evidence type="ECO:0000256" key="5">
    <source>
        <dbReference type="SAM" id="Phobius"/>
    </source>
</evidence>
<dbReference type="EMBL" id="PYMH01000007">
    <property type="protein sequence ID" value="PSU32981.1"/>
    <property type="molecule type" value="Genomic_DNA"/>
</dbReference>
<feature type="transmembrane region" description="Helical" evidence="5">
    <location>
        <begin position="355"/>
        <end position="374"/>
    </location>
</feature>
<dbReference type="InterPro" id="IPR007016">
    <property type="entry name" value="O-antigen_ligase-rel_domated"/>
</dbReference>
<organism evidence="7 8">
    <name type="scientific">Photobacterium lutimaris</name>
    <dbReference type="NCBI Taxonomy" id="388278"/>
    <lineage>
        <taxon>Bacteria</taxon>
        <taxon>Pseudomonadati</taxon>
        <taxon>Pseudomonadota</taxon>
        <taxon>Gammaproteobacteria</taxon>
        <taxon>Vibrionales</taxon>
        <taxon>Vibrionaceae</taxon>
        <taxon>Photobacterium</taxon>
    </lineage>
</organism>
<protein>
    <recommendedName>
        <fullName evidence="6">O-antigen ligase-related domain-containing protein</fullName>
    </recommendedName>
</protein>
<keyword evidence="8" id="KW-1185">Reference proteome</keyword>
<feature type="transmembrane region" description="Helical" evidence="5">
    <location>
        <begin position="181"/>
        <end position="202"/>
    </location>
</feature>
<evidence type="ECO:0000313" key="8">
    <source>
        <dbReference type="Proteomes" id="UP000241222"/>
    </source>
</evidence>
<feature type="transmembrane region" description="Helical" evidence="5">
    <location>
        <begin position="326"/>
        <end position="343"/>
    </location>
</feature>
<feature type="transmembrane region" description="Helical" evidence="5">
    <location>
        <begin position="95"/>
        <end position="113"/>
    </location>
</feature>
<gene>
    <name evidence="7" type="ORF">C9I99_15355</name>
</gene>
<name>A0A2T3IWX5_9GAMM</name>
<feature type="domain" description="O-antigen ligase-related" evidence="6">
    <location>
        <begin position="185"/>
        <end position="337"/>
    </location>
</feature>
<keyword evidence="2 5" id="KW-0812">Transmembrane</keyword>
<feature type="transmembrane region" description="Helical" evidence="5">
    <location>
        <begin position="150"/>
        <end position="169"/>
    </location>
</feature>
<dbReference type="Pfam" id="PF04932">
    <property type="entry name" value="Wzy_C"/>
    <property type="match status" value="1"/>
</dbReference>
<keyword evidence="3 5" id="KW-1133">Transmembrane helix</keyword>
<sequence>MLYMQKKMKLDRDVLIHSIILLPLIWCFSGVFAFANGDKILNVLVPLVVIARLCFLGHKDILSNIKQNKFLWLLVANLLFAIVAFFTYGVSSSRFRILSLSVLYLSILPPSYLKGISFRNLVWLLSASLVLFLILQHLDSNLFNRGQWSINPIRIGIISAFLVNANLYYAITEKEKTYKYIALGLAIFALFPLILSASRGPWLAFGAGALMLFARTLNTKVLSFRVILGSALILLSVTVMLRQPIAHRIDATLYEVQQIQSDNMETSIGLRLQMWKAGIEIIKSHWLLGVGDTGQQEIKEQMANENFISHEAARYAHLHNQWMDDLANYGVFGLVAILLLILYPLYSSKGAETKTLVWILISVYLTVSLTDVPLERAHPLAFYLFSMYMLLRKSESIEAKTIKEKGVSSNEVYSN</sequence>
<feature type="transmembrane region" description="Helical" evidence="5">
    <location>
        <begin position="120"/>
        <end position="138"/>
    </location>
</feature>
<proteinExistence type="predicted"/>
<evidence type="ECO:0000256" key="4">
    <source>
        <dbReference type="ARBA" id="ARBA00023136"/>
    </source>
</evidence>
<dbReference type="PANTHER" id="PTHR37422">
    <property type="entry name" value="TEICHURONIC ACID BIOSYNTHESIS PROTEIN TUAE"/>
    <property type="match status" value="1"/>
</dbReference>